<dbReference type="Pfam" id="PF18480">
    <property type="entry name" value="DUF5615"/>
    <property type="match status" value="1"/>
</dbReference>
<evidence type="ECO:0000313" key="3">
    <source>
        <dbReference type="Proteomes" id="UP000502260"/>
    </source>
</evidence>
<reference evidence="3" key="1">
    <citation type="submission" date="2020-03" db="EMBL/GenBank/DDBJ databases">
        <title>Complete genome sequence of sulfur-oxidizing bacterium skT11.</title>
        <authorList>
            <person name="Kanda M."/>
            <person name="Kojima H."/>
            <person name="Fukui M."/>
        </authorList>
    </citation>
    <scope>NUCLEOTIDE SEQUENCE [LARGE SCALE GENOMIC DNA]</scope>
    <source>
        <strain evidence="3">skT11</strain>
    </source>
</reference>
<dbReference type="EMBL" id="AP022853">
    <property type="protein sequence ID" value="BCB25965.1"/>
    <property type="molecule type" value="Genomic_DNA"/>
</dbReference>
<name>A0A6F8VB34_9PROT</name>
<gene>
    <name evidence="2" type="ORF">SKTS_08510</name>
</gene>
<accession>A0A6F8VB34</accession>
<dbReference type="AlphaFoldDB" id="A0A6F8VB34"/>
<proteinExistence type="predicted"/>
<dbReference type="RefSeq" id="WP_173060877.1">
    <property type="nucleotide sequence ID" value="NZ_AP022853.1"/>
</dbReference>
<feature type="domain" description="DUF5615" evidence="1">
    <location>
        <begin position="1"/>
        <end position="106"/>
    </location>
</feature>
<dbReference type="Proteomes" id="UP000502260">
    <property type="component" value="Chromosome"/>
</dbReference>
<dbReference type="InterPro" id="IPR041049">
    <property type="entry name" value="DUF5615"/>
</dbReference>
<sequence>MTLLVDNQLPLALARYLAANGWDCIHVQDIGLDAVEDRVIWQYAKERGLTIITKDEDFQLFANAQRSIPPQVVWVRLGNCRKVVLLEAFSKILPALRDMLAAGDAVIEIR</sequence>
<protein>
    <recommendedName>
        <fullName evidence="1">DUF5615 domain-containing protein</fullName>
    </recommendedName>
</protein>
<dbReference type="KEGG" id="slac:SKTS_08510"/>
<organism evidence="2 3">
    <name type="scientific">Sulfurimicrobium lacus</name>
    <dbReference type="NCBI Taxonomy" id="2715678"/>
    <lineage>
        <taxon>Bacteria</taxon>
        <taxon>Pseudomonadati</taxon>
        <taxon>Pseudomonadota</taxon>
        <taxon>Betaproteobacteria</taxon>
        <taxon>Nitrosomonadales</taxon>
        <taxon>Sulfuricellaceae</taxon>
        <taxon>Sulfurimicrobium</taxon>
    </lineage>
</organism>
<keyword evidence="3" id="KW-1185">Reference proteome</keyword>
<evidence type="ECO:0000313" key="2">
    <source>
        <dbReference type="EMBL" id="BCB25965.1"/>
    </source>
</evidence>
<evidence type="ECO:0000259" key="1">
    <source>
        <dbReference type="Pfam" id="PF18480"/>
    </source>
</evidence>